<name>A0A0J1HJ01_9GAMM</name>
<comment type="caution">
    <text evidence="1">The sequence shown here is derived from an EMBL/GenBank/DDBJ whole genome shotgun (WGS) entry which is preliminary data.</text>
</comment>
<dbReference type="AlphaFoldDB" id="A0A0J1HJ01"/>
<dbReference type="Pfam" id="PF11163">
    <property type="entry name" value="DUF2947"/>
    <property type="match status" value="1"/>
</dbReference>
<dbReference type="RefSeq" id="WP_047883495.1">
    <property type="nucleotide sequence ID" value="NZ_CP071325.1"/>
</dbReference>
<dbReference type="EMBL" id="LDOU01000002">
    <property type="protein sequence ID" value="KLV11536.1"/>
    <property type="molecule type" value="Genomic_DNA"/>
</dbReference>
<organism evidence="1 2">
    <name type="scientific">Photobacterium ganghwense</name>
    <dbReference type="NCBI Taxonomy" id="320778"/>
    <lineage>
        <taxon>Bacteria</taxon>
        <taxon>Pseudomonadati</taxon>
        <taxon>Pseudomonadota</taxon>
        <taxon>Gammaproteobacteria</taxon>
        <taxon>Vibrionales</taxon>
        <taxon>Vibrionaceae</taxon>
        <taxon>Photobacterium</taxon>
    </lineage>
</organism>
<dbReference type="Proteomes" id="UP000035909">
    <property type="component" value="Unassembled WGS sequence"/>
</dbReference>
<gene>
    <name evidence="1" type="ORF">ABT57_02030</name>
</gene>
<evidence type="ECO:0000313" key="2">
    <source>
        <dbReference type="Proteomes" id="UP000035909"/>
    </source>
</evidence>
<accession>A0A0J1HJ01</accession>
<dbReference type="STRING" id="320778.ABT57_02030"/>
<proteinExistence type="predicted"/>
<dbReference type="InterPro" id="IPR021334">
    <property type="entry name" value="DUF2947"/>
</dbReference>
<evidence type="ECO:0008006" key="3">
    <source>
        <dbReference type="Google" id="ProtNLM"/>
    </source>
</evidence>
<keyword evidence="2" id="KW-1185">Reference proteome</keyword>
<evidence type="ECO:0000313" key="1">
    <source>
        <dbReference type="EMBL" id="KLV11536.1"/>
    </source>
</evidence>
<dbReference type="PATRIC" id="fig|320778.3.peg.430"/>
<sequence>MNYVELDSYSRKWIFTHASMPVEADDLAQIKPFTQARSAQLWREHVSSQSPDADHFEKGDWPADQKIWSQSFDWQSAWDGDDIDLPDAISAELSWEDNTTVFFCYEKYNVVETKWGVFKRNWKNFLFFDDGPLLLGRKKKQAVWFKSNGTFQIGHRPDRTPSGE</sequence>
<reference evidence="1 2" key="1">
    <citation type="submission" date="2015-05" db="EMBL/GenBank/DDBJ databases">
        <title>Photobacterium galathea sp. nov.</title>
        <authorList>
            <person name="Machado H."/>
            <person name="Gram L."/>
        </authorList>
    </citation>
    <scope>NUCLEOTIDE SEQUENCE [LARGE SCALE GENOMIC DNA]</scope>
    <source>
        <strain evidence="1 2">DSM 22954</strain>
    </source>
</reference>
<protein>
    <recommendedName>
        <fullName evidence="3">DUF2947 domain-containing protein</fullName>
    </recommendedName>
</protein>
<dbReference type="OrthoDB" id="6687905at2"/>